<evidence type="ECO:0000313" key="8">
    <source>
        <dbReference type="EMBL" id="MBR0655135.1"/>
    </source>
</evidence>
<dbReference type="Proteomes" id="UP001196068">
    <property type="component" value="Unassembled WGS sequence"/>
</dbReference>
<feature type="transmembrane region" description="Helical" evidence="6">
    <location>
        <begin position="20"/>
        <end position="39"/>
    </location>
</feature>
<evidence type="ECO:0000259" key="7">
    <source>
        <dbReference type="Pfam" id="PF02687"/>
    </source>
</evidence>
<keyword evidence="2" id="KW-1003">Cell membrane</keyword>
<dbReference type="PANTHER" id="PTHR47755:SF1">
    <property type="entry name" value="CELL DIVISION PROTEIN FTSX"/>
    <property type="match status" value="1"/>
</dbReference>
<evidence type="ECO:0000313" key="9">
    <source>
        <dbReference type="Proteomes" id="UP001196068"/>
    </source>
</evidence>
<dbReference type="GO" id="GO:0032153">
    <property type="term" value="C:cell division site"/>
    <property type="evidence" value="ECO:0007669"/>
    <property type="project" value="TreeGrafter"/>
</dbReference>
<dbReference type="InterPro" id="IPR004513">
    <property type="entry name" value="FtsX"/>
</dbReference>
<accession>A0AAF1JW71</accession>
<feature type="transmembrane region" description="Helical" evidence="6">
    <location>
        <begin position="263"/>
        <end position="286"/>
    </location>
</feature>
<keyword evidence="8" id="KW-0131">Cell cycle</keyword>
<keyword evidence="8" id="KW-0132">Cell division</keyword>
<evidence type="ECO:0000256" key="3">
    <source>
        <dbReference type="ARBA" id="ARBA00022692"/>
    </source>
</evidence>
<keyword evidence="5 6" id="KW-0472">Membrane</keyword>
<dbReference type="RefSeq" id="WP_211873974.1">
    <property type="nucleotide sequence ID" value="NZ_JAAEDH010000008.1"/>
</dbReference>
<proteinExistence type="predicted"/>
<name>A0AAF1JW71_9PROT</name>
<keyword evidence="3 6" id="KW-0812">Transmembrane</keyword>
<reference evidence="8" key="2">
    <citation type="journal article" date="2021" name="Syst. Appl. Microbiol.">
        <title>Roseomonas hellenica sp. nov., isolated from roots of wild-growing Alkanna tinctoria.</title>
        <authorList>
            <person name="Rat A."/>
            <person name="Naranjo H.D."/>
            <person name="Lebbe L."/>
            <person name="Cnockaert M."/>
            <person name="Krigas N."/>
            <person name="Grigoriadou K."/>
            <person name="Maloupa E."/>
            <person name="Willems A."/>
        </authorList>
    </citation>
    <scope>NUCLEOTIDE SEQUENCE</scope>
    <source>
        <strain evidence="8">LMG 28251</strain>
    </source>
</reference>
<feature type="transmembrane region" description="Helical" evidence="6">
    <location>
        <begin position="159"/>
        <end position="179"/>
    </location>
</feature>
<feature type="domain" description="ABC3 transporter permease C-terminal" evidence="7">
    <location>
        <begin position="163"/>
        <end position="278"/>
    </location>
</feature>
<evidence type="ECO:0000256" key="1">
    <source>
        <dbReference type="ARBA" id="ARBA00004651"/>
    </source>
</evidence>
<dbReference type="AlphaFoldDB" id="A0AAF1JW71"/>
<dbReference type="GO" id="GO:0005886">
    <property type="term" value="C:plasma membrane"/>
    <property type="evidence" value="ECO:0007669"/>
    <property type="project" value="UniProtKB-SubCell"/>
</dbReference>
<dbReference type="EMBL" id="JAAEDH010000008">
    <property type="protein sequence ID" value="MBR0655135.1"/>
    <property type="molecule type" value="Genomic_DNA"/>
</dbReference>
<dbReference type="PROSITE" id="PS51257">
    <property type="entry name" value="PROKAR_LIPOPROTEIN"/>
    <property type="match status" value="1"/>
</dbReference>
<evidence type="ECO:0000256" key="2">
    <source>
        <dbReference type="ARBA" id="ARBA00022475"/>
    </source>
</evidence>
<protein>
    <submittedName>
        <fullName evidence="8">Cell division protein FtsX</fullName>
    </submittedName>
</protein>
<keyword evidence="4 6" id="KW-1133">Transmembrane helix</keyword>
<feature type="transmembrane region" description="Helical" evidence="6">
    <location>
        <begin position="212"/>
        <end position="235"/>
    </location>
</feature>
<dbReference type="Pfam" id="PF02687">
    <property type="entry name" value="FtsX"/>
    <property type="match status" value="1"/>
</dbReference>
<dbReference type="GO" id="GO:0051301">
    <property type="term" value="P:cell division"/>
    <property type="evidence" value="ECO:0007669"/>
    <property type="project" value="UniProtKB-KW"/>
</dbReference>
<dbReference type="PANTHER" id="PTHR47755">
    <property type="entry name" value="CELL DIVISION PROTEIN FTSX"/>
    <property type="match status" value="1"/>
</dbReference>
<organism evidence="8 9">
    <name type="scientific">Plastoroseomonas arctica</name>
    <dbReference type="NCBI Taxonomy" id="1509237"/>
    <lineage>
        <taxon>Bacteria</taxon>
        <taxon>Pseudomonadati</taxon>
        <taxon>Pseudomonadota</taxon>
        <taxon>Alphaproteobacteria</taxon>
        <taxon>Acetobacterales</taxon>
        <taxon>Acetobacteraceae</taxon>
        <taxon>Plastoroseomonas</taxon>
    </lineage>
</organism>
<evidence type="ECO:0000256" key="6">
    <source>
        <dbReference type="SAM" id="Phobius"/>
    </source>
</evidence>
<keyword evidence="9" id="KW-1185">Reference proteome</keyword>
<comment type="caution">
    <text evidence="8">The sequence shown here is derived from an EMBL/GenBank/DDBJ whole genome shotgun (WGS) entry which is preliminary data.</text>
</comment>
<sequence>MAGSTRRDPLGLRRAMSDRLLQALIAAMALLACLGFAAARGVEALGERWRQGAEAAVTIQVPDPTRTRIALALGVLATLPEVADANPVDPDRLAELLRPWLGEQPNLALPGVIEVRLRNLDADVALIGDRVAEAVPGAVTEAHGLWVGRLAALATAVQGVAYAALVLVGLIAVAVVAVATRAALIARQDSVAVLHQLGATDREIAGRFSGRAMILALGGGVAGVLVAVPAFFLLARLAQPFGGEVMAEALSGLPWASLPWRDIAMVPVAAGAIGWLTAQAVVRVWLARLP</sequence>
<dbReference type="InterPro" id="IPR003838">
    <property type="entry name" value="ABC3_permease_C"/>
</dbReference>
<evidence type="ECO:0000256" key="5">
    <source>
        <dbReference type="ARBA" id="ARBA00023136"/>
    </source>
</evidence>
<comment type="subcellular location">
    <subcellularLocation>
        <location evidence="1">Cell membrane</location>
        <topology evidence="1">Multi-pass membrane protein</topology>
    </subcellularLocation>
</comment>
<gene>
    <name evidence="8" type="ORF">GXW79_08580</name>
</gene>
<evidence type="ECO:0000256" key="4">
    <source>
        <dbReference type="ARBA" id="ARBA00022989"/>
    </source>
</evidence>
<reference evidence="8" key="1">
    <citation type="submission" date="2020-01" db="EMBL/GenBank/DDBJ databases">
        <authorList>
            <person name="Rat A."/>
        </authorList>
    </citation>
    <scope>NUCLEOTIDE SEQUENCE</scope>
    <source>
        <strain evidence="8">LMG 28251</strain>
    </source>
</reference>